<comment type="catalytic activity">
    <reaction evidence="1">
        <text>ATP + protein L-histidine = ADP + protein N-phospho-L-histidine.</text>
        <dbReference type="EC" id="2.7.13.3"/>
    </reaction>
</comment>
<dbReference type="EC" id="2.7.13.3" evidence="2"/>
<dbReference type="AlphaFoldDB" id="A0A1H9U9A5"/>
<feature type="domain" description="Signal transduction histidine kinase subgroup 2 dimerisation and phosphoacceptor" evidence="9">
    <location>
        <begin position="373"/>
        <end position="446"/>
    </location>
</feature>
<keyword evidence="8" id="KW-0812">Transmembrane</keyword>
<sequence length="576" mass="62862">MVPGGRGIGRLDRLDIRLVLVLGLALLPVGLIAVVQTYRIIDLAENQFRAALVGETLSAARSERDILLREIGASRALVPIVENDLDSPDQCSSVLTDLVQRSENIAFAGVIDTDGSVFCGSEGLGASVADSPLFTSYMEDPREQVVFTPRAGVSGTTGLVIRQPLRSEDDSVFGYLALTVPVEAFDLRPPETNVAVAEDILTVNQDGEILTSFAGPDGLEDRLPRDRALPALMGPERLTFETTDQIGRERVYTVVPLLDGVAYVMGIWQPQSVWPIAATAASATIFPLLMWLASLAVAYFAVHRLVVRHIRALRRRIRAFTMTRKLIPDADDSSMPAELREVNAAFQSMTERIVRDEADQENSIHEKDVLLKEVHHRVKNNLQLIASITNMQIRKSPNVETRFILKRLQDRVMGLATIHRNLYATGALSEIGVDSLLLDLTQQLTAASHLGEDQVAVTTDIRPLTLYPDQAVPLALLLTEALTNAVKYLGRPQDGSTPWISIHLITHDDGEIELCVANSTGDPVSDSDPVAVSGLGSQLIAAFTLQLGGNDTSHDAPDRHEIRITFRPSDFSAEIA</sequence>
<gene>
    <name evidence="10" type="ORF">SAMN04490244_105112</name>
</gene>
<dbReference type="InterPro" id="IPR036890">
    <property type="entry name" value="HATPase_C_sf"/>
</dbReference>
<name>A0A1H9U9A5_9RHOB</name>
<evidence type="ECO:0000256" key="5">
    <source>
        <dbReference type="ARBA" id="ARBA00022741"/>
    </source>
</evidence>
<accession>A0A1H9U9A5</accession>
<evidence type="ECO:0000259" key="9">
    <source>
        <dbReference type="Pfam" id="PF07568"/>
    </source>
</evidence>
<dbReference type="GO" id="GO:0004673">
    <property type="term" value="F:protein histidine kinase activity"/>
    <property type="evidence" value="ECO:0007669"/>
    <property type="project" value="UniProtKB-EC"/>
</dbReference>
<evidence type="ECO:0000256" key="6">
    <source>
        <dbReference type="ARBA" id="ARBA00022777"/>
    </source>
</evidence>
<evidence type="ECO:0000256" key="3">
    <source>
        <dbReference type="ARBA" id="ARBA00022553"/>
    </source>
</evidence>
<keyword evidence="3" id="KW-0597">Phosphoprotein</keyword>
<keyword evidence="6 10" id="KW-0418">Kinase</keyword>
<dbReference type="EMBL" id="FOGU01000005">
    <property type="protein sequence ID" value="SES05831.1"/>
    <property type="molecule type" value="Genomic_DNA"/>
</dbReference>
<keyword evidence="4" id="KW-0808">Transferase</keyword>
<dbReference type="Gene3D" id="3.30.450.20">
    <property type="entry name" value="PAS domain"/>
    <property type="match status" value="2"/>
</dbReference>
<evidence type="ECO:0000256" key="8">
    <source>
        <dbReference type="SAM" id="Phobius"/>
    </source>
</evidence>
<evidence type="ECO:0000256" key="4">
    <source>
        <dbReference type="ARBA" id="ARBA00022679"/>
    </source>
</evidence>
<dbReference type="Pfam" id="PF07568">
    <property type="entry name" value="HisKA_2"/>
    <property type="match status" value="1"/>
</dbReference>
<organism evidence="10 11">
    <name type="scientific">Tranquillimonas rosea</name>
    <dbReference type="NCBI Taxonomy" id="641238"/>
    <lineage>
        <taxon>Bacteria</taxon>
        <taxon>Pseudomonadati</taxon>
        <taxon>Pseudomonadota</taxon>
        <taxon>Alphaproteobacteria</taxon>
        <taxon>Rhodobacterales</taxon>
        <taxon>Roseobacteraceae</taxon>
        <taxon>Tranquillimonas</taxon>
    </lineage>
</organism>
<feature type="transmembrane region" description="Helical" evidence="8">
    <location>
        <begin position="288"/>
        <end position="307"/>
    </location>
</feature>
<evidence type="ECO:0000256" key="7">
    <source>
        <dbReference type="ARBA" id="ARBA00022840"/>
    </source>
</evidence>
<proteinExistence type="predicted"/>
<dbReference type="Proteomes" id="UP000198885">
    <property type="component" value="Unassembled WGS sequence"/>
</dbReference>
<keyword evidence="5" id="KW-0547">Nucleotide-binding</keyword>
<dbReference type="InterPro" id="IPR011495">
    <property type="entry name" value="Sig_transdc_His_kin_sub2_dim/P"/>
</dbReference>
<keyword evidence="7" id="KW-0067">ATP-binding</keyword>
<dbReference type="RefSeq" id="WP_092692850.1">
    <property type="nucleotide sequence ID" value="NZ_FOGU01000005.1"/>
</dbReference>
<dbReference type="PANTHER" id="PTHR41523:SF8">
    <property type="entry name" value="ETHYLENE RESPONSE SENSOR PROTEIN"/>
    <property type="match status" value="1"/>
</dbReference>
<dbReference type="OrthoDB" id="9767435at2"/>
<dbReference type="GO" id="GO:0005524">
    <property type="term" value="F:ATP binding"/>
    <property type="evidence" value="ECO:0007669"/>
    <property type="project" value="UniProtKB-KW"/>
</dbReference>
<evidence type="ECO:0000256" key="2">
    <source>
        <dbReference type="ARBA" id="ARBA00012438"/>
    </source>
</evidence>
<keyword evidence="8" id="KW-1133">Transmembrane helix</keyword>
<feature type="transmembrane region" description="Helical" evidence="8">
    <location>
        <begin position="16"/>
        <end position="35"/>
    </location>
</feature>
<dbReference type="STRING" id="641238.SAMN04490244_105112"/>
<evidence type="ECO:0000313" key="10">
    <source>
        <dbReference type="EMBL" id="SES05831.1"/>
    </source>
</evidence>
<dbReference type="Gene3D" id="3.30.565.10">
    <property type="entry name" value="Histidine kinase-like ATPase, C-terminal domain"/>
    <property type="match status" value="1"/>
</dbReference>
<protein>
    <recommendedName>
        <fullName evidence="2">histidine kinase</fullName>
        <ecNumber evidence="2">2.7.13.3</ecNumber>
    </recommendedName>
</protein>
<reference evidence="10 11" key="1">
    <citation type="submission" date="2016-10" db="EMBL/GenBank/DDBJ databases">
        <authorList>
            <person name="de Groot N.N."/>
        </authorList>
    </citation>
    <scope>NUCLEOTIDE SEQUENCE [LARGE SCALE GENOMIC DNA]</scope>
    <source>
        <strain evidence="10 11">DSM 23042</strain>
    </source>
</reference>
<keyword evidence="8" id="KW-0472">Membrane</keyword>
<evidence type="ECO:0000256" key="1">
    <source>
        <dbReference type="ARBA" id="ARBA00000085"/>
    </source>
</evidence>
<keyword evidence="11" id="KW-1185">Reference proteome</keyword>
<dbReference type="PANTHER" id="PTHR41523">
    <property type="entry name" value="TWO-COMPONENT SYSTEM SENSOR PROTEIN"/>
    <property type="match status" value="1"/>
</dbReference>
<evidence type="ECO:0000313" key="11">
    <source>
        <dbReference type="Proteomes" id="UP000198885"/>
    </source>
</evidence>